<accession>A0A177TD15</accession>
<protein>
    <submittedName>
        <fullName evidence="1">Uncharacterized protein</fullName>
    </submittedName>
</protein>
<evidence type="ECO:0000313" key="2">
    <source>
        <dbReference type="Proteomes" id="UP000077521"/>
    </source>
</evidence>
<name>A0A177TD15_9BASI</name>
<reference evidence="1" key="2">
    <citation type="journal article" date="2019" name="IMA Fungus">
        <title>Genome sequencing and comparison of five Tilletia species to identify candidate genes for the detection of regulated species infecting wheat.</title>
        <authorList>
            <person name="Nguyen H.D.T."/>
            <person name="Sultana T."/>
            <person name="Kesanakurti P."/>
            <person name="Hambleton S."/>
        </authorList>
    </citation>
    <scope>NUCLEOTIDE SEQUENCE</scope>
    <source>
        <strain evidence="1">DAOMC 236416</strain>
    </source>
</reference>
<sequence length="163" mass="15969">MRTPQHNLYAATALLLALASLQVQAQLAGDIATSTDAAGDLYTGTVAANGVVPTYTPVVAGDDFVPIGAAGGGGGTPTTQATLQTISGYRPPPTAAIPNPAPASGTIVAPNDIPGYTAAASGAASNGNGQNNASGPRFGMMLERNFPLLISAVAALLGGVLVL</sequence>
<reference evidence="1" key="1">
    <citation type="submission" date="2016-04" db="EMBL/GenBank/DDBJ databases">
        <authorList>
            <person name="Nguyen H.D."/>
            <person name="Samba Siva P."/>
            <person name="Cullis J."/>
            <person name="Levesque C.A."/>
            <person name="Hambleton S."/>
        </authorList>
    </citation>
    <scope>NUCLEOTIDE SEQUENCE</scope>
    <source>
        <strain evidence="1">DAOMC 236416</strain>
    </source>
</reference>
<organism evidence="1 2">
    <name type="scientific">Tilletia indica</name>
    <dbReference type="NCBI Taxonomy" id="43049"/>
    <lineage>
        <taxon>Eukaryota</taxon>
        <taxon>Fungi</taxon>
        <taxon>Dikarya</taxon>
        <taxon>Basidiomycota</taxon>
        <taxon>Ustilaginomycotina</taxon>
        <taxon>Exobasidiomycetes</taxon>
        <taxon>Tilletiales</taxon>
        <taxon>Tilletiaceae</taxon>
        <taxon>Tilletia</taxon>
    </lineage>
</organism>
<proteinExistence type="predicted"/>
<dbReference type="AlphaFoldDB" id="A0A177TD15"/>
<dbReference type="OrthoDB" id="3365617at2759"/>
<dbReference type="EMBL" id="LWDF02000630">
    <property type="protein sequence ID" value="KAE8244548.1"/>
    <property type="molecule type" value="Genomic_DNA"/>
</dbReference>
<evidence type="ECO:0000313" key="1">
    <source>
        <dbReference type="EMBL" id="KAE8244548.1"/>
    </source>
</evidence>
<comment type="caution">
    <text evidence="1">The sequence shown here is derived from an EMBL/GenBank/DDBJ whole genome shotgun (WGS) entry which is preliminary data.</text>
</comment>
<dbReference type="Proteomes" id="UP000077521">
    <property type="component" value="Unassembled WGS sequence"/>
</dbReference>
<gene>
    <name evidence="1" type="ORF">A4X13_0g6506</name>
</gene>
<keyword evidence="2" id="KW-1185">Reference proteome</keyword>